<organism evidence="7 10">
    <name type="scientific">Poseidonibacter ostreae</name>
    <dbReference type="NCBI Taxonomy" id="2654171"/>
    <lineage>
        <taxon>Bacteria</taxon>
        <taxon>Pseudomonadati</taxon>
        <taxon>Campylobacterota</taxon>
        <taxon>Epsilonproteobacteria</taxon>
        <taxon>Campylobacterales</taxon>
        <taxon>Arcobacteraceae</taxon>
        <taxon>Poseidonibacter</taxon>
    </lineage>
</organism>
<sequence length="569" mass="62496">MLKKLFAFFPITMNLDKKIKEALINDYAKSDKYILILSVILFAIVSTVSAVPYDTYLIGIVCGAPLLLISFISYRFFRGTVVSRAVAGIVMMSYPSIMIIQNMGMIEMHFGYFILAAALTVYKDLTAILTATLTAALGHIIFTFIQLNQVQINGYDLLYFSYGCSWEITFVHIVMFAIEVILLAYIVYSTIEQFILAQSLQLESEDSMDKINQEQKESEVIINSTIDIVKEVNKGNMASRIKGKTSNESVELLKNLLNDMLDNLESLVGKDLTKITDVLSKYSQRDFTANLDPKTSGDIGNKIIEMNQMITEILQTNQKDGMLLQSSADELTRNVSTLSNNATSQAASLEETAASIDEITSNIEQTSQKAQEMSNISNDTKSSANEGQKLASDTVKAMEDINNTVIYINESISVIDQIAFQTNILSLNAAVEAATAGEAGKGFAVVAQEVRNLASRSAEAAKEIKELVESATDKTNTGKRISSEMIEGFTSLEEKITATNKLIDDVTNAAKEQSIGMTQVSDAINQLDSFTQENASVADRANSIAKETNRIALDVVENVNKNNFDGKNS</sequence>
<dbReference type="EMBL" id="WFKK01000044">
    <property type="protein sequence ID" value="KAB7886220.1"/>
    <property type="molecule type" value="Genomic_DNA"/>
</dbReference>
<feature type="transmembrane region" description="Helical" evidence="5">
    <location>
        <begin position="98"/>
        <end position="119"/>
    </location>
</feature>
<feature type="coiled-coil region" evidence="4">
    <location>
        <begin position="349"/>
        <end position="376"/>
    </location>
</feature>
<dbReference type="SMART" id="SM00283">
    <property type="entry name" value="MA"/>
    <property type="match status" value="1"/>
</dbReference>
<keyword evidence="4" id="KW-0175">Coiled coil</keyword>
<dbReference type="PROSITE" id="PS50111">
    <property type="entry name" value="CHEMOTAXIS_TRANSDUC_2"/>
    <property type="match status" value="1"/>
</dbReference>
<reference evidence="9 10" key="1">
    <citation type="submission" date="2019-10" db="EMBL/GenBank/DDBJ databases">
        <title>Poseidonibacter ostreae sp. nov., isolated from the gut of the Ostrea denselamellosa.</title>
        <authorList>
            <person name="Choi A."/>
        </authorList>
    </citation>
    <scope>NUCLEOTIDE SEQUENCE [LARGE SCALE GENOMIC DNA]</scope>
    <source>
        <strain evidence="7 10">SJOD-M-33</strain>
        <strain evidence="8 9">SJOD-M-5</strain>
    </source>
</reference>
<evidence type="ECO:0000313" key="10">
    <source>
        <dbReference type="Proteomes" id="UP000472839"/>
    </source>
</evidence>
<dbReference type="GO" id="GO:0004888">
    <property type="term" value="F:transmembrane signaling receptor activity"/>
    <property type="evidence" value="ECO:0007669"/>
    <property type="project" value="InterPro"/>
</dbReference>
<keyword evidence="3" id="KW-0807">Transducer</keyword>
<dbReference type="AlphaFoldDB" id="A0A6L4WQ10"/>
<dbReference type="Proteomes" id="UP000461010">
    <property type="component" value="Unassembled WGS sequence"/>
</dbReference>
<dbReference type="EMBL" id="WFKJ01000007">
    <property type="protein sequence ID" value="KAB7892234.1"/>
    <property type="molecule type" value="Genomic_DNA"/>
</dbReference>
<evidence type="ECO:0000256" key="4">
    <source>
        <dbReference type="SAM" id="Coils"/>
    </source>
</evidence>
<feature type="transmembrane region" description="Helical" evidence="5">
    <location>
        <begin position="57"/>
        <end position="77"/>
    </location>
</feature>
<feature type="domain" description="Methyl-accepting transducer" evidence="6">
    <location>
        <begin position="320"/>
        <end position="549"/>
    </location>
</feature>
<dbReference type="PANTHER" id="PTHR43531">
    <property type="entry name" value="PROTEIN ICFG"/>
    <property type="match status" value="1"/>
</dbReference>
<keyword evidence="5" id="KW-1133">Transmembrane helix</keyword>
<evidence type="ECO:0000313" key="8">
    <source>
        <dbReference type="EMBL" id="KAB7892234.1"/>
    </source>
</evidence>
<evidence type="ECO:0000256" key="2">
    <source>
        <dbReference type="ARBA" id="ARBA00029447"/>
    </source>
</evidence>
<dbReference type="RefSeq" id="WP_152188567.1">
    <property type="nucleotide sequence ID" value="NZ_WFKI01000007.1"/>
</dbReference>
<feature type="transmembrane region" description="Helical" evidence="5">
    <location>
        <begin position="33"/>
        <end position="51"/>
    </location>
</feature>
<accession>A0A6L4WQ10</accession>
<dbReference type="GO" id="GO:0005886">
    <property type="term" value="C:plasma membrane"/>
    <property type="evidence" value="ECO:0007669"/>
    <property type="project" value="TreeGrafter"/>
</dbReference>
<gene>
    <name evidence="8" type="ORF">GBG18_03840</name>
    <name evidence="7" type="ORF">GBG19_12525</name>
</gene>
<dbReference type="CDD" id="cd11386">
    <property type="entry name" value="MCP_signal"/>
    <property type="match status" value="1"/>
</dbReference>
<dbReference type="Proteomes" id="UP000472839">
    <property type="component" value="Unassembled WGS sequence"/>
</dbReference>
<name>A0A6L4WQ10_9BACT</name>
<keyword evidence="5" id="KW-0812">Transmembrane</keyword>
<evidence type="ECO:0000313" key="7">
    <source>
        <dbReference type="EMBL" id="KAB7886220.1"/>
    </source>
</evidence>
<dbReference type="Pfam" id="PF00015">
    <property type="entry name" value="MCPsignal"/>
    <property type="match status" value="1"/>
</dbReference>
<comment type="caution">
    <text evidence="7">The sequence shown here is derived from an EMBL/GenBank/DDBJ whole genome shotgun (WGS) entry which is preliminary data.</text>
</comment>
<evidence type="ECO:0000256" key="5">
    <source>
        <dbReference type="SAM" id="Phobius"/>
    </source>
</evidence>
<evidence type="ECO:0000259" key="6">
    <source>
        <dbReference type="PROSITE" id="PS50111"/>
    </source>
</evidence>
<proteinExistence type="inferred from homology"/>
<dbReference type="InterPro" id="IPR004089">
    <property type="entry name" value="MCPsignal_dom"/>
</dbReference>
<evidence type="ECO:0000313" key="9">
    <source>
        <dbReference type="Proteomes" id="UP000461010"/>
    </source>
</evidence>
<keyword evidence="9" id="KW-1185">Reference proteome</keyword>
<dbReference type="PRINTS" id="PR00260">
    <property type="entry name" value="CHEMTRNSDUCR"/>
</dbReference>
<dbReference type="Gene3D" id="1.10.287.950">
    <property type="entry name" value="Methyl-accepting chemotaxis protein"/>
    <property type="match status" value="1"/>
</dbReference>
<dbReference type="GO" id="GO:0006935">
    <property type="term" value="P:chemotaxis"/>
    <property type="evidence" value="ECO:0007669"/>
    <property type="project" value="UniProtKB-KW"/>
</dbReference>
<feature type="transmembrane region" description="Helical" evidence="5">
    <location>
        <begin position="125"/>
        <end position="145"/>
    </location>
</feature>
<protein>
    <recommendedName>
        <fullName evidence="6">Methyl-accepting transducer domain-containing protein</fullName>
    </recommendedName>
</protein>
<dbReference type="SUPFAM" id="SSF58104">
    <property type="entry name" value="Methyl-accepting chemotaxis protein (MCP) signaling domain"/>
    <property type="match status" value="1"/>
</dbReference>
<dbReference type="InterPro" id="IPR051310">
    <property type="entry name" value="MCP_chemotaxis"/>
</dbReference>
<keyword evidence="5" id="KW-0472">Membrane</keyword>
<feature type="transmembrane region" description="Helical" evidence="5">
    <location>
        <begin position="157"/>
        <end position="188"/>
    </location>
</feature>
<dbReference type="GO" id="GO:0007165">
    <property type="term" value="P:signal transduction"/>
    <property type="evidence" value="ECO:0007669"/>
    <property type="project" value="UniProtKB-KW"/>
</dbReference>
<keyword evidence="1" id="KW-0145">Chemotaxis</keyword>
<comment type="similarity">
    <text evidence="2">Belongs to the methyl-accepting chemotaxis (MCP) protein family.</text>
</comment>
<evidence type="ECO:0000256" key="1">
    <source>
        <dbReference type="ARBA" id="ARBA00022500"/>
    </source>
</evidence>
<evidence type="ECO:0000256" key="3">
    <source>
        <dbReference type="PROSITE-ProRule" id="PRU00284"/>
    </source>
</evidence>
<dbReference type="InterPro" id="IPR004090">
    <property type="entry name" value="Chemotax_Me-accpt_rcpt"/>
</dbReference>
<dbReference type="PANTHER" id="PTHR43531:SF11">
    <property type="entry name" value="METHYL-ACCEPTING CHEMOTAXIS PROTEIN 3"/>
    <property type="match status" value="1"/>
</dbReference>